<feature type="domain" description="Chorismate-utilising enzyme C-terminal" evidence="7">
    <location>
        <begin position="133"/>
        <end position="394"/>
    </location>
</feature>
<dbReference type="Gene3D" id="3.60.120.10">
    <property type="entry name" value="Anthranilate synthase"/>
    <property type="match status" value="1"/>
</dbReference>
<evidence type="ECO:0000256" key="5">
    <source>
        <dbReference type="ARBA" id="ARBA00041564"/>
    </source>
</evidence>
<comment type="caution">
    <text evidence="8">The sequence shown here is derived from an EMBL/GenBank/DDBJ whole genome shotgun (WGS) entry which is preliminary data.</text>
</comment>
<dbReference type="Pfam" id="PF00425">
    <property type="entry name" value="Chorismate_bind"/>
    <property type="match status" value="1"/>
</dbReference>
<accession>A0A3M6Q965</accession>
<dbReference type="RefSeq" id="WP_122253930.1">
    <property type="nucleotide sequence ID" value="NZ_RDQL01000007.1"/>
</dbReference>
<dbReference type="GO" id="GO:0009697">
    <property type="term" value="P:salicylic acid biosynthetic process"/>
    <property type="evidence" value="ECO:0007669"/>
    <property type="project" value="TreeGrafter"/>
</dbReference>
<organism evidence="8 9">
    <name type="scientific">Allofranklinella schreckenbergeri</name>
    <dbReference type="NCBI Taxonomy" id="1076744"/>
    <lineage>
        <taxon>Bacteria</taxon>
        <taxon>Pseudomonadati</taxon>
        <taxon>Pseudomonadota</taxon>
        <taxon>Betaproteobacteria</taxon>
        <taxon>Burkholderiales</taxon>
        <taxon>Comamonadaceae</taxon>
        <taxon>Allofranklinella</taxon>
    </lineage>
</organism>
<evidence type="ECO:0000256" key="3">
    <source>
        <dbReference type="ARBA" id="ARBA00012824"/>
    </source>
</evidence>
<evidence type="ECO:0000256" key="2">
    <source>
        <dbReference type="ARBA" id="ARBA00005297"/>
    </source>
</evidence>
<evidence type="ECO:0000256" key="6">
    <source>
        <dbReference type="SAM" id="MobiDB-lite"/>
    </source>
</evidence>
<proteinExistence type="inferred from homology"/>
<dbReference type="InterPro" id="IPR005801">
    <property type="entry name" value="ADC_synthase"/>
</dbReference>
<keyword evidence="4 8" id="KW-0413">Isomerase</keyword>
<dbReference type="InterPro" id="IPR004561">
    <property type="entry name" value="IsoChor_synthase"/>
</dbReference>
<dbReference type="EMBL" id="RDQL01000007">
    <property type="protein sequence ID" value="RMW99727.1"/>
    <property type="molecule type" value="Genomic_DNA"/>
</dbReference>
<feature type="compositionally biased region" description="Basic and acidic residues" evidence="6">
    <location>
        <begin position="230"/>
        <end position="247"/>
    </location>
</feature>
<dbReference type="EC" id="5.4.4.2" evidence="3"/>
<evidence type="ECO:0000313" key="8">
    <source>
        <dbReference type="EMBL" id="RMW99727.1"/>
    </source>
</evidence>
<comment type="catalytic activity">
    <reaction evidence="1">
        <text>chorismate = isochorismate</text>
        <dbReference type="Rhea" id="RHEA:18985"/>
        <dbReference type="ChEBI" id="CHEBI:29748"/>
        <dbReference type="ChEBI" id="CHEBI:29780"/>
        <dbReference type="EC" id="5.4.4.2"/>
    </reaction>
</comment>
<dbReference type="NCBIfam" id="TIGR00543">
    <property type="entry name" value="isochor_syn"/>
    <property type="match status" value="1"/>
</dbReference>
<evidence type="ECO:0000313" key="9">
    <source>
        <dbReference type="Proteomes" id="UP000267035"/>
    </source>
</evidence>
<dbReference type="PANTHER" id="PTHR42839">
    <property type="entry name" value="ISOCHORISMATE SYNTHASE ENTC"/>
    <property type="match status" value="1"/>
</dbReference>
<dbReference type="AlphaFoldDB" id="A0A3M6Q965"/>
<dbReference type="SUPFAM" id="SSF56322">
    <property type="entry name" value="ADC synthase"/>
    <property type="match status" value="1"/>
</dbReference>
<gene>
    <name evidence="8" type="ORF">EBQ25_06575</name>
</gene>
<sequence>MPAALSADPSSAPGAPFAAASATEASATSATATLAAGEVFFTTPMQQQWRSHAHAQDIHCLAPATPHTVQTLFAQARTRGIGQAQLFAAIPFDVRQPASFSIPARLVQTSGPLPQQAVQTPAPALHTTPLPSPERYAELVRQALALLERGELHKIVLARALDVQAGGPLSPGAIVQRLAARNPHAFLFHIPLCNAAGAPHGSMLGASPELLVRRNGRQLTLHPLAGSIPRHADAAEDERRRQGLAASEKDLREHRYVTQDIARHLAPLCCEVDVPERPSVIGTDALWHLGTTITATLRDGATTALDVALALHPTPALCGSPTAQALAHIQALEPFARDYFAGLVGWQRENGDGEWAITIRCAQYDGQRRLRLYAGAGIVSGSDPEREVQETAAKLSTFLQSLQPQAIPSQSQS</sequence>
<name>A0A3M6Q965_9BURK</name>
<dbReference type="PANTHER" id="PTHR42839:SF2">
    <property type="entry name" value="ISOCHORISMATE SYNTHASE ENTC"/>
    <property type="match status" value="1"/>
</dbReference>
<dbReference type="InterPro" id="IPR015890">
    <property type="entry name" value="Chorismate_C"/>
</dbReference>
<keyword evidence="9" id="KW-1185">Reference proteome</keyword>
<evidence type="ECO:0000256" key="1">
    <source>
        <dbReference type="ARBA" id="ARBA00000799"/>
    </source>
</evidence>
<reference evidence="8 9" key="1">
    <citation type="submission" date="2018-10" db="EMBL/GenBank/DDBJ databases">
        <title>Comamonadaceae CDC group NO-1 genome sequencing and assembly.</title>
        <authorList>
            <person name="Bernier A.-M."/>
            <person name="Bernard K."/>
        </authorList>
    </citation>
    <scope>NUCLEOTIDE SEQUENCE [LARGE SCALE GENOMIC DNA]</scope>
    <source>
        <strain evidence="8 9">NML161473</strain>
    </source>
</reference>
<evidence type="ECO:0000259" key="7">
    <source>
        <dbReference type="Pfam" id="PF00425"/>
    </source>
</evidence>
<comment type="similarity">
    <text evidence="2">Belongs to the isochorismate synthase family.</text>
</comment>
<dbReference type="Proteomes" id="UP000267035">
    <property type="component" value="Unassembled WGS sequence"/>
</dbReference>
<protein>
    <recommendedName>
        <fullName evidence="3">isochorismate synthase</fullName>
        <ecNumber evidence="3">5.4.4.2</ecNumber>
    </recommendedName>
    <alternativeName>
        <fullName evidence="5">Isochorismate mutase</fullName>
    </alternativeName>
</protein>
<dbReference type="GO" id="GO:0008909">
    <property type="term" value="F:isochorismate synthase activity"/>
    <property type="evidence" value="ECO:0007669"/>
    <property type="project" value="UniProtKB-EC"/>
</dbReference>
<evidence type="ECO:0000256" key="4">
    <source>
        <dbReference type="ARBA" id="ARBA00023235"/>
    </source>
</evidence>
<feature type="region of interest" description="Disordered" evidence="6">
    <location>
        <begin position="227"/>
        <end position="247"/>
    </location>
</feature>